<comment type="caution">
    <text evidence="2">The sequence shown here is derived from an EMBL/GenBank/DDBJ whole genome shotgun (WGS) entry which is preliminary data.</text>
</comment>
<dbReference type="PROSITE" id="PS51257">
    <property type="entry name" value="PROKAR_LIPOPROTEIN"/>
    <property type="match status" value="1"/>
</dbReference>
<sequence length="204" mass="22617">MKKIILTFIGLLSISVSCMAQTEKGKILLGGDFYFKTRKVINTAGRSTDFGINPVAGFFVADNLVIGAGLGYKHSSYPQNVIEDGEVVSFTQRKAYIFRVNPYGRYYVGITPQLKFFGQLEAAVNWRNIKASDADAAKGEKDFKSNFYTAALSPGFALFPSKKIGIELSFSGFQFSRDKSIGDFQSFSFGSDFFSPRLGIQFYL</sequence>
<protein>
    <submittedName>
        <fullName evidence="2">Outer membrane protein</fullName>
    </submittedName>
</protein>
<name>A0A7W9DJR9_9SPHI</name>
<dbReference type="AlphaFoldDB" id="A0A7W9DJR9"/>
<feature type="chain" id="PRO_5031088155" evidence="1">
    <location>
        <begin position="21"/>
        <end position="204"/>
    </location>
</feature>
<accession>A0A7W9DJR9</accession>
<gene>
    <name evidence="2" type="ORF">HDE69_002562</name>
</gene>
<evidence type="ECO:0000313" key="3">
    <source>
        <dbReference type="Proteomes" id="UP000537718"/>
    </source>
</evidence>
<evidence type="ECO:0000256" key="1">
    <source>
        <dbReference type="SAM" id="SignalP"/>
    </source>
</evidence>
<evidence type="ECO:0000313" key="2">
    <source>
        <dbReference type="EMBL" id="MBB5621501.1"/>
    </source>
</evidence>
<feature type="signal peptide" evidence="1">
    <location>
        <begin position="1"/>
        <end position="20"/>
    </location>
</feature>
<organism evidence="2 3">
    <name type="scientific">Pedobacter cryoconitis</name>
    <dbReference type="NCBI Taxonomy" id="188932"/>
    <lineage>
        <taxon>Bacteria</taxon>
        <taxon>Pseudomonadati</taxon>
        <taxon>Bacteroidota</taxon>
        <taxon>Sphingobacteriia</taxon>
        <taxon>Sphingobacteriales</taxon>
        <taxon>Sphingobacteriaceae</taxon>
        <taxon>Pedobacter</taxon>
    </lineage>
</organism>
<dbReference type="Proteomes" id="UP000537718">
    <property type="component" value="Unassembled WGS sequence"/>
</dbReference>
<dbReference type="EMBL" id="JACHCF010000005">
    <property type="protein sequence ID" value="MBB5621501.1"/>
    <property type="molecule type" value="Genomic_DNA"/>
</dbReference>
<dbReference type="RefSeq" id="WP_183867469.1">
    <property type="nucleotide sequence ID" value="NZ_JACHCF010000005.1"/>
</dbReference>
<reference evidence="2 3" key="1">
    <citation type="submission" date="2020-08" db="EMBL/GenBank/DDBJ databases">
        <title>Genomic Encyclopedia of Type Strains, Phase IV (KMG-V): Genome sequencing to study the core and pangenomes of soil and plant-associated prokaryotes.</title>
        <authorList>
            <person name="Whitman W."/>
        </authorList>
    </citation>
    <scope>NUCLEOTIDE SEQUENCE [LARGE SCALE GENOMIC DNA]</scope>
    <source>
        <strain evidence="2 3">MP7CTX6</strain>
    </source>
</reference>
<proteinExistence type="predicted"/>
<keyword evidence="1" id="KW-0732">Signal</keyword>